<protein>
    <submittedName>
        <fullName evidence="3">Serine hydrolase domain-containing protein</fullName>
        <ecNumber evidence="3">3.-.-.-</ecNumber>
    </submittedName>
</protein>
<dbReference type="InterPro" id="IPR012338">
    <property type="entry name" value="Beta-lactam/transpept-like"/>
</dbReference>
<keyword evidence="1" id="KW-0732">Signal</keyword>
<dbReference type="PANTHER" id="PTHR43283:SF18">
    <property type="match status" value="1"/>
</dbReference>
<evidence type="ECO:0000313" key="3">
    <source>
        <dbReference type="EMBL" id="MFG6489374.1"/>
    </source>
</evidence>
<feature type="domain" description="Beta-lactamase-related" evidence="2">
    <location>
        <begin position="31"/>
        <end position="355"/>
    </location>
</feature>
<dbReference type="InterPro" id="IPR001466">
    <property type="entry name" value="Beta-lactam-related"/>
</dbReference>
<dbReference type="EMBL" id="JBIGIC010000012">
    <property type="protein sequence ID" value="MFG6489374.1"/>
    <property type="molecule type" value="Genomic_DNA"/>
</dbReference>
<comment type="caution">
    <text evidence="3">The sequence shown here is derived from an EMBL/GenBank/DDBJ whole genome shotgun (WGS) entry which is preliminary data.</text>
</comment>
<feature type="signal peptide" evidence="1">
    <location>
        <begin position="1"/>
        <end position="20"/>
    </location>
</feature>
<dbReference type="RefSeq" id="WP_394415768.1">
    <property type="nucleotide sequence ID" value="NZ_JBIGIC010000012.1"/>
</dbReference>
<dbReference type="PANTHER" id="PTHR43283">
    <property type="entry name" value="BETA-LACTAMASE-RELATED"/>
    <property type="match status" value="1"/>
</dbReference>
<gene>
    <name evidence="3" type="ORF">ACG04R_22005</name>
</gene>
<keyword evidence="3" id="KW-0378">Hydrolase</keyword>
<organism evidence="3 4">
    <name type="scientific">Pelomonas candidula</name>
    <dbReference type="NCBI Taxonomy" id="3299025"/>
    <lineage>
        <taxon>Bacteria</taxon>
        <taxon>Pseudomonadati</taxon>
        <taxon>Pseudomonadota</taxon>
        <taxon>Betaproteobacteria</taxon>
        <taxon>Burkholderiales</taxon>
        <taxon>Sphaerotilaceae</taxon>
        <taxon>Roseateles</taxon>
    </lineage>
</organism>
<dbReference type="Proteomes" id="UP001606134">
    <property type="component" value="Unassembled WGS sequence"/>
</dbReference>
<evidence type="ECO:0000256" key="1">
    <source>
        <dbReference type="SAM" id="SignalP"/>
    </source>
</evidence>
<accession>A0ABW7HHH9</accession>
<proteinExistence type="predicted"/>
<evidence type="ECO:0000313" key="4">
    <source>
        <dbReference type="Proteomes" id="UP001606134"/>
    </source>
</evidence>
<dbReference type="EC" id="3.-.-.-" evidence="3"/>
<dbReference type="Gene3D" id="3.40.710.10">
    <property type="entry name" value="DD-peptidase/beta-lactamase superfamily"/>
    <property type="match status" value="1"/>
</dbReference>
<dbReference type="Pfam" id="PF00144">
    <property type="entry name" value="Beta-lactamase"/>
    <property type="match status" value="1"/>
</dbReference>
<keyword evidence="4" id="KW-1185">Reference proteome</keyword>
<reference evidence="3 4" key="1">
    <citation type="submission" date="2024-08" db="EMBL/GenBank/DDBJ databases">
        <authorList>
            <person name="Lu H."/>
        </authorList>
    </citation>
    <scope>NUCLEOTIDE SEQUENCE [LARGE SCALE GENOMIC DNA]</scope>
    <source>
        <strain evidence="3 4">BYS78W</strain>
    </source>
</reference>
<name>A0ABW7HHH9_9BURK</name>
<dbReference type="InterPro" id="IPR050789">
    <property type="entry name" value="Diverse_Enzym_Activities"/>
</dbReference>
<dbReference type="SUPFAM" id="SSF56601">
    <property type="entry name" value="beta-lactamase/transpeptidase-like"/>
    <property type="match status" value="1"/>
</dbReference>
<evidence type="ECO:0000259" key="2">
    <source>
        <dbReference type="Pfam" id="PF00144"/>
    </source>
</evidence>
<feature type="chain" id="PRO_5045144742" evidence="1">
    <location>
        <begin position="21"/>
        <end position="385"/>
    </location>
</feature>
<sequence length="385" mass="42082">MRLTRFAGLLATLPLLTAWAQPAMPSGAAIDAEVARLMRVTKAQGLAVAVVDEGRVTHVAAYGKRNAVGAPLQTDTVMYAASLTKTVFAFTLMQLVEEGRLDLDRPLAAYLDRPLPDYPLDARYGPWRDLAGDERWRTLTARMLLTHSGGFANFVSLEPDRKLRIHFDPGTRYAYSGTGMTLLQFVLERGLGLDVGAEMQRRVFEPLRMARTAMTWRADFRPNLADGWTSDGQPRPHDERRRVRVAGSMDTTIADMARMAAGYVNGQGLSAAGAAALTSPQLPITTATQFPTLQAELPPEQRRPDLAAGLGVVVFDGPQGPGFYKGGHDDATGNTWVCVKAHKRCVVILANDVRAEAAFPRLVGFILGETGAPWRWEYGSLRFAD</sequence>
<dbReference type="GO" id="GO:0016787">
    <property type="term" value="F:hydrolase activity"/>
    <property type="evidence" value="ECO:0007669"/>
    <property type="project" value="UniProtKB-KW"/>
</dbReference>